<keyword evidence="1" id="KW-0418">Kinase</keyword>
<evidence type="ECO:0000313" key="3">
    <source>
        <dbReference type="EMBL" id="ROR42964.1"/>
    </source>
</evidence>
<name>A0A8G1XAU3_9ACTN</name>
<dbReference type="Pfam" id="PF13581">
    <property type="entry name" value="HATPase_c_2"/>
    <property type="match status" value="1"/>
</dbReference>
<dbReference type="PANTHER" id="PTHR35526:SF3">
    <property type="entry name" value="ANTI-SIGMA-F FACTOR RSBW"/>
    <property type="match status" value="1"/>
</dbReference>
<dbReference type="AlphaFoldDB" id="A0A8G1XAU3"/>
<gene>
    <name evidence="3" type="ORF">EDD39_1099</name>
</gene>
<dbReference type="GO" id="GO:0004674">
    <property type="term" value="F:protein serine/threonine kinase activity"/>
    <property type="evidence" value="ECO:0007669"/>
    <property type="project" value="UniProtKB-KW"/>
</dbReference>
<organism evidence="3 4">
    <name type="scientific">Kitasatospora cineracea</name>
    <dbReference type="NCBI Taxonomy" id="88074"/>
    <lineage>
        <taxon>Bacteria</taxon>
        <taxon>Bacillati</taxon>
        <taxon>Actinomycetota</taxon>
        <taxon>Actinomycetes</taxon>
        <taxon>Kitasatosporales</taxon>
        <taxon>Streptomycetaceae</taxon>
        <taxon>Kitasatospora</taxon>
    </lineage>
</organism>
<protein>
    <submittedName>
        <fullName evidence="3">Anti-sigma regulatory factor (Ser/Thr protein kinase)</fullName>
    </submittedName>
</protein>
<evidence type="ECO:0000259" key="2">
    <source>
        <dbReference type="Pfam" id="PF13581"/>
    </source>
</evidence>
<reference evidence="3 4" key="1">
    <citation type="submission" date="2018-11" db="EMBL/GenBank/DDBJ databases">
        <title>Sequencing the genomes of 1000 actinobacteria strains.</title>
        <authorList>
            <person name="Klenk H.-P."/>
        </authorList>
    </citation>
    <scope>NUCLEOTIDE SEQUENCE [LARGE SCALE GENOMIC DNA]</scope>
    <source>
        <strain evidence="3 4">DSM 44780</strain>
    </source>
</reference>
<dbReference type="InterPro" id="IPR003594">
    <property type="entry name" value="HATPase_dom"/>
</dbReference>
<dbReference type="Proteomes" id="UP000267408">
    <property type="component" value="Unassembled WGS sequence"/>
</dbReference>
<accession>A0A8G1XAU3</accession>
<dbReference type="InterPro" id="IPR036890">
    <property type="entry name" value="HATPase_C_sf"/>
</dbReference>
<evidence type="ECO:0000256" key="1">
    <source>
        <dbReference type="ARBA" id="ARBA00022527"/>
    </source>
</evidence>
<proteinExistence type="predicted"/>
<dbReference type="CDD" id="cd16936">
    <property type="entry name" value="HATPase_RsbW-like"/>
    <property type="match status" value="1"/>
</dbReference>
<dbReference type="Gene3D" id="3.30.565.10">
    <property type="entry name" value="Histidine kinase-like ATPase, C-terminal domain"/>
    <property type="match status" value="1"/>
</dbReference>
<dbReference type="EMBL" id="RJVJ01000001">
    <property type="protein sequence ID" value="ROR42964.1"/>
    <property type="molecule type" value="Genomic_DNA"/>
</dbReference>
<evidence type="ECO:0000313" key="4">
    <source>
        <dbReference type="Proteomes" id="UP000267408"/>
    </source>
</evidence>
<dbReference type="InterPro" id="IPR050267">
    <property type="entry name" value="Anti-sigma-factor_SerPK"/>
</dbReference>
<dbReference type="SUPFAM" id="SSF55874">
    <property type="entry name" value="ATPase domain of HSP90 chaperone/DNA topoisomerase II/histidine kinase"/>
    <property type="match status" value="1"/>
</dbReference>
<keyword evidence="1" id="KW-0808">Transferase</keyword>
<comment type="caution">
    <text evidence="3">The sequence shown here is derived from an EMBL/GenBank/DDBJ whole genome shotgun (WGS) entry which is preliminary data.</text>
</comment>
<feature type="domain" description="Histidine kinase/HSP90-like ATPase" evidence="2">
    <location>
        <begin position="17"/>
        <end position="131"/>
    </location>
</feature>
<dbReference type="PANTHER" id="PTHR35526">
    <property type="entry name" value="ANTI-SIGMA-F FACTOR RSBW-RELATED"/>
    <property type="match status" value="1"/>
</dbReference>
<sequence length="144" mass="15684">MNHIVSTDQQDWTAAYEAEPESVGPARRGVRDQLCRWGWEPDSPVVDDLAMIASELVTNVVLHAAVPGKNVVVRLRRAEGCCRIEVLDGRPDLLPPTVLRPSEESGRGLLLVRSLSTAMGVERSGGDKIVWAEVPYEEQLGAAA</sequence>
<keyword evidence="1" id="KW-0723">Serine/threonine-protein kinase</keyword>